<dbReference type="GO" id="GO:0000156">
    <property type="term" value="F:phosphorelay response regulator activity"/>
    <property type="evidence" value="ECO:0007669"/>
    <property type="project" value="TreeGrafter"/>
</dbReference>
<comment type="caution">
    <text evidence="11">The sequence shown here is derived from an EMBL/GenBank/DDBJ whole genome shotgun (WGS) entry which is preliminary data.</text>
</comment>
<evidence type="ECO:0000256" key="7">
    <source>
        <dbReference type="ARBA" id="ARBA00023159"/>
    </source>
</evidence>
<gene>
    <name evidence="11" type="ORF">M670_02918</name>
</gene>
<dbReference type="InterPro" id="IPR048714">
    <property type="entry name" value="DpiA-like_HTH"/>
</dbReference>
<keyword evidence="8" id="KW-0804">Transcription</keyword>
<dbReference type="PANTHER" id="PTHR45526">
    <property type="entry name" value="TRANSCRIPTIONAL REGULATORY PROTEIN DPIA"/>
    <property type="match status" value="1"/>
</dbReference>
<dbReference type="GO" id="GO:0003700">
    <property type="term" value="F:DNA-binding transcription factor activity"/>
    <property type="evidence" value="ECO:0007669"/>
    <property type="project" value="InterPro"/>
</dbReference>
<dbReference type="PANTHER" id="PTHR45526:SF6">
    <property type="entry name" value="TRANSCRIPTIONAL REGULATORY PROTEIN CITT"/>
    <property type="match status" value="1"/>
</dbReference>
<dbReference type="OrthoDB" id="9759232at2"/>
<dbReference type="PROSITE" id="PS50110">
    <property type="entry name" value="RESPONSE_REGULATORY"/>
    <property type="match status" value="1"/>
</dbReference>
<dbReference type="SUPFAM" id="SSF52172">
    <property type="entry name" value="CheY-like"/>
    <property type="match status" value="1"/>
</dbReference>
<feature type="modified residue" description="4-aspartylphosphate" evidence="9">
    <location>
        <position position="57"/>
    </location>
</feature>
<evidence type="ECO:0000259" key="10">
    <source>
        <dbReference type="PROSITE" id="PS50110"/>
    </source>
</evidence>
<keyword evidence="2" id="KW-0963">Cytoplasm</keyword>
<dbReference type="RefSeq" id="WP_035196357.1">
    <property type="nucleotide sequence ID" value="NZ_JJRY01000011.1"/>
</dbReference>
<evidence type="ECO:0000256" key="9">
    <source>
        <dbReference type="PROSITE-ProRule" id="PRU00169"/>
    </source>
</evidence>
<keyword evidence="6" id="KW-0238">DNA-binding</keyword>
<sequence>MSDLIEVLIVEDDPRIAEIHRRFTEKIEGFKVIATATTGEQAKEWLEVVQPHLVLLDVYLPDMKGVELIKFIRQNFQEIDVIMITAASEVDIVSHALRGGAFDYIIKPLTFDRFKESLENYQHKIAKLKGNQELTPEQIESLWNTRAKTGMSEANDSPKGIDPLTLEKILRCIESIGKEGITAEALSAESGVSRSTARRYLEYLISKKSVYAELIYGNVGRPERRYFRVHS</sequence>
<dbReference type="InterPro" id="IPR051271">
    <property type="entry name" value="2C-system_Tx_regulators"/>
</dbReference>
<dbReference type="CDD" id="cd19925">
    <property type="entry name" value="REC_citrate_TCS"/>
    <property type="match status" value="1"/>
</dbReference>
<dbReference type="PATRIC" id="fig|1348973.3.peg.2821"/>
<evidence type="ECO:0000256" key="3">
    <source>
        <dbReference type="ARBA" id="ARBA00022553"/>
    </source>
</evidence>
<protein>
    <submittedName>
        <fullName evidence="11">Response regulator of citrate/malate metabolism</fullName>
    </submittedName>
</protein>
<dbReference type="GO" id="GO:0003677">
    <property type="term" value="F:DNA binding"/>
    <property type="evidence" value="ECO:0007669"/>
    <property type="project" value="UniProtKB-KW"/>
</dbReference>
<organism evidence="11 12">
    <name type="scientific">Schinkia azotoformans MEV2011</name>
    <dbReference type="NCBI Taxonomy" id="1348973"/>
    <lineage>
        <taxon>Bacteria</taxon>
        <taxon>Bacillati</taxon>
        <taxon>Bacillota</taxon>
        <taxon>Bacilli</taxon>
        <taxon>Bacillales</taxon>
        <taxon>Bacillaceae</taxon>
        <taxon>Calidifontibacillus/Schinkia group</taxon>
        <taxon>Schinkia</taxon>
    </lineage>
</organism>
<name>A0A072NKT8_SCHAZ</name>
<evidence type="ECO:0000256" key="4">
    <source>
        <dbReference type="ARBA" id="ARBA00023012"/>
    </source>
</evidence>
<proteinExistence type="predicted"/>
<reference evidence="11 12" key="1">
    <citation type="submission" date="2014-04" db="EMBL/GenBank/DDBJ databases">
        <title>Draft genome sequence of Bacillus azotoformans MEV2011, a (co-) denitrifying strain unable to grow in the presence of oxygen.</title>
        <authorList>
            <person name="Nielsen M."/>
            <person name="Schreiber L."/>
            <person name="Finster K."/>
            <person name="Schramm A."/>
        </authorList>
    </citation>
    <scope>NUCLEOTIDE SEQUENCE [LARGE SCALE GENOMIC DNA]</scope>
    <source>
        <strain evidence="11 12">MEV2011</strain>
    </source>
</reference>
<accession>A0A072NKT8</accession>
<comment type="subcellular location">
    <subcellularLocation>
        <location evidence="1">Cytoplasm</location>
    </subcellularLocation>
</comment>
<keyword evidence="5" id="KW-0805">Transcription regulation</keyword>
<evidence type="ECO:0000256" key="8">
    <source>
        <dbReference type="ARBA" id="ARBA00023163"/>
    </source>
</evidence>
<evidence type="ECO:0000256" key="1">
    <source>
        <dbReference type="ARBA" id="ARBA00004496"/>
    </source>
</evidence>
<evidence type="ECO:0000313" key="11">
    <source>
        <dbReference type="EMBL" id="KEF37882.1"/>
    </source>
</evidence>
<dbReference type="Pfam" id="PF20714">
    <property type="entry name" value="HTH_64"/>
    <property type="match status" value="1"/>
</dbReference>
<evidence type="ECO:0000256" key="5">
    <source>
        <dbReference type="ARBA" id="ARBA00023015"/>
    </source>
</evidence>
<feature type="domain" description="Response regulatory" evidence="10">
    <location>
        <begin position="6"/>
        <end position="122"/>
    </location>
</feature>
<dbReference type="InterPro" id="IPR024187">
    <property type="entry name" value="Sig_transdc_resp-reg_cit/mal"/>
</dbReference>
<dbReference type="GO" id="GO:0005737">
    <property type="term" value="C:cytoplasm"/>
    <property type="evidence" value="ECO:0007669"/>
    <property type="project" value="UniProtKB-SubCell"/>
</dbReference>
<keyword evidence="4" id="KW-0902">Two-component regulatory system</keyword>
<evidence type="ECO:0000313" key="12">
    <source>
        <dbReference type="Proteomes" id="UP000027936"/>
    </source>
</evidence>
<dbReference type="Pfam" id="PF00072">
    <property type="entry name" value="Response_reg"/>
    <property type="match status" value="1"/>
</dbReference>
<keyword evidence="3 9" id="KW-0597">Phosphoprotein</keyword>
<dbReference type="FunFam" id="3.40.50.2300:FF:000057">
    <property type="entry name" value="Transcriptional regulatory protein"/>
    <property type="match status" value="1"/>
</dbReference>
<evidence type="ECO:0000256" key="6">
    <source>
        <dbReference type="ARBA" id="ARBA00023125"/>
    </source>
</evidence>
<keyword evidence="7" id="KW-0010">Activator</keyword>
<dbReference type="InterPro" id="IPR001789">
    <property type="entry name" value="Sig_transdc_resp-reg_receiver"/>
</dbReference>
<dbReference type="PIRSF" id="PIRSF006171">
    <property type="entry name" value="RR_citrat_malat"/>
    <property type="match status" value="1"/>
</dbReference>
<dbReference type="EMBL" id="JJRY01000011">
    <property type="protein sequence ID" value="KEF37882.1"/>
    <property type="molecule type" value="Genomic_DNA"/>
</dbReference>
<evidence type="ECO:0000256" key="2">
    <source>
        <dbReference type="ARBA" id="ARBA00022490"/>
    </source>
</evidence>
<dbReference type="Gene3D" id="3.40.50.2300">
    <property type="match status" value="1"/>
</dbReference>
<dbReference type="InterPro" id="IPR011006">
    <property type="entry name" value="CheY-like_superfamily"/>
</dbReference>
<dbReference type="SMART" id="SM00448">
    <property type="entry name" value="REC"/>
    <property type="match status" value="1"/>
</dbReference>
<dbReference type="Proteomes" id="UP000027936">
    <property type="component" value="Unassembled WGS sequence"/>
</dbReference>
<dbReference type="AlphaFoldDB" id="A0A072NKT8"/>